<proteinExistence type="predicted"/>
<dbReference type="Pfam" id="PF01917">
    <property type="entry name" value="Flagellin_arch-type"/>
    <property type="match status" value="1"/>
</dbReference>
<dbReference type="InterPro" id="IPR002774">
    <property type="entry name" value="Flagellin_arc-type"/>
</dbReference>
<name>A0ABD6CE70_9EURY</name>
<keyword evidence="1" id="KW-0969">Cilium</keyword>
<sequence>MASVSVSHMILFIASILVAASVVGVFTDSISQVSEAIDQRGVSVSEDIRTDIEIISDSGSAAVYEDDTITIHVKNTGSETLTARPDQIDVFVNGRYKSADAMSVSLEGDASTWRSGEVAKLEIEESGLSGDTRVKVIINQDEEMFRFNT</sequence>
<accession>A0ABD6CE70</accession>
<protein>
    <submittedName>
        <fullName evidence="1">Flagellar protein G</fullName>
    </submittedName>
</protein>
<evidence type="ECO:0000313" key="1">
    <source>
        <dbReference type="EMBL" id="MFD1587971.1"/>
    </source>
</evidence>
<keyword evidence="1" id="KW-0282">Flagellum</keyword>
<dbReference type="EMBL" id="JBHUDJ010000006">
    <property type="protein sequence ID" value="MFD1587971.1"/>
    <property type="molecule type" value="Genomic_DNA"/>
</dbReference>
<evidence type="ECO:0000313" key="2">
    <source>
        <dbReference type="Proteomes" id="UP001597119"/>
    </source>
</evidence>
<dbReference type="AlphaFoldDB" id="A0ABD6CE70"/>
<keyword evidence="2" id="KW-1185">Reference proteome</keyword>
<reference evidence="1 2" key="1">
    <citation type="journal article" date="2019" name="Int. J. Syst. Evol. Microbiol.">
        <title>The Global Catalogue of Microorganisms (GCM) 10K type strain sequencing project: providing services to taxonomists for standard genome sequencing and annotation.</title>
        <authorList>
            <consortium name="The Broad Institute Genomics Platform"/>
            <consortium name="The Broad Institute Genome Sequencing Center for Infectious Disease"/>
            <person name="Wu L."/>
            <person name="Ma J."/>
        </authorList>
    </citation>
    <scope>NUCLEOTIDE SEQUENCE [LARGE SCALE GENOMIC DNA]</scope>
    <source>
        <strain evidence="1 2">CGMCC 1.12125</strain>
    </source>
</reference>
<gene>
    <name evidence="1" type="ORF">ACFR9U_13370</name>
</gene>
<organism evidence="1 2">
    <name type="scientific">Halorientalis brevis</name>
    <dbReference type="NCBI Taxonomy" id="1126241"/>
    <lineage>
        <taxon>Archaea</taxon>
        <taxon>Methanobacteriati</taxon>
        <taxon>Methanobacteriota</taxon>
        <taxon>Stenosarchaea group</taxon>
        <taxon>Halobacteria</taxon>
        <taxon>Halobacteriales</taxon>
        <taxon>Haloarculaceae</taxon>
        <taxon>Halorientalis</taxon>
    </lineage>
</organism>
<dbReference type="PANTHER" id="PTHR42200">
    <property type="entry name" value="ARCHAEAL FLAGELLA-RELATED PROTEIN F-RELATED"/>
    <property type="match status" value="1"/>
</dbReference>
<keyword evidence="1" id="KW-0966">Cell projection</keyword>
<dbReference type="Proteomes" id="UP001597119">
    <property type="component" value="Unassembled WGS sequence"/>
</dbReference>
<dbReference type="PANTHER" id="PTHR42200:SF2">
    <property type="entry name" value="ARCHAEAL FLAGELLA-RELATED PROTEIN F"/>
    <property type="match status" value="1"/>
</dbReference>
<dbReference type="RefSeq" id="WP_247380322.1">
    <property type="nucleotide sequence ID" value="NZ_JALLGV010000008.1"/>
</dbReference>
<comment type="caution">
    <text evidence="1">The sequence shown here is derived from an EMBL/GenBank/DDBJ whole genome shotgun (WGS) entry which is preliminary data.</text>
</comment>